<accession>A0A199VEU5</accession>
<keyword evidence="1" id="KW-1133">Transmembrane helix</keyword>
<evidence type="ECO:0000313" key="4">
    <source>
        <dbReference type="Proteomes" id="UP000092600"/>
    </source>
</evidence>
<keyword evidence="1" id="KW-0812">Transmembrane</keyword>
<comment type="caution">
    <text evidence="3">The sequence shown here is derived from an EMBL/GenBank/DDBJ whole genome shotgun (WGS) entry which is preliminary data.</text>
</comment>
<evidence type="ECO:0000256" key="1">
    <source>
        <dbReference type="SAM" id="Phobius"/>
    </source>
</evidence>
<proteinExistence type="predicted"/>
<evidence type="ECO:0000256" key="2">
    <source>
        <dbReference type="SAM" id="SignalP"/>
    </source>
</evidence>
<dbReference type="AlphaFoldDB" id="A0A199VEU5"/>
<name>A0A199VEU5_ANACO</name>
<keyword evidence="2" id="KW-0732">Signal</keyword>
<feature type="chain" id="PRO_5008508316" evidence="2">
    <location>
        <begin position="29"/>
        <end position="65"/>
    </location>
</feature>
<organism evidence="3 4">
    <name type="scientific">Ananas comosus</name>
    <name type="common">Pineapple</name>
    <name type="synonym">Ananas ananas</name>
    <dbReference type="NCBI Taxonomy" id="4615"/>
    <lineage>
        <taxon>Eukaryota</taxon>
        <taxon>Viridiplantae</taxon>
        <taxon>Streptophyta</taxon>
        <taxon>Embryophyta</taxon>
        <taxon>Tracheophyta</taxon>
        <taxon>Spermatophyta</taxon>
        <taxon>Magnoliopsida</taxon>
        <taxon>Liliopsida</taxon>
        <taxon>Poales</taxon>
        <taxon>Bromeliaceae</taxon>
        <taxon>Bromelioideae</taxon>
        <taxon>Ananas</taxon>
    </lineage>
</organism>
<feature type="transmembrane region" description="Helical" evidence="1">
    <location>
        <begin position="38"/>
        <end position="60"/>
    </location>
</feature>
<dbReference type="Proteomes" id="UP000092600">
    <property type="component" value="Unassembled WGS sequence"/>
</dbReference>
<protein>
    <submittedName>
        <fullName evidence="3">Uncharacterized protein</fullName>
    </submittedName>
</protein>
<sequence length="65" mass="6118">MAAVDSRVLYVLLSAVVAVASLAGGAAAADAPAPSPTSGAVALSSPLSAAVLCAAAVILFGSLRH</sequence>
<gene>
    <name evidence="3" type="ORF">ACMD2_01884</name>
</gene>
<reference evidence="3 4" key="1">
    <citation type="journal article" date="2016" name="DNA Res.">
        <title>The draft genome of MD-2 pineapple using hybrid error correction of long reads.</title>
        <authorList>
            <person name="Redwan R.M."/>
            <person name="Saidin A."/>
            <person name="Kumar S.V."/>
        </authorList>
    </citation>
    <scope>NUCLEOTIDE SEQUENCE [LARGE SCALE GENOMIC DNA]</scope>
    <source>
        <strain evidence="4">cv. MD2</strain>
        <tissue evidence="3">Leaf</tissue>
    </source>
</reference>
<keyword evidence="1" id="KW-0472">Membrane</keyword>
<evidence type="ECO:0000313" key="3">
    <source>
        <dbReference type="EMBL" id="OAY75396.1"/>
    </source>
</evidence>
<dbReference type="EMBL" id="LSRQ01002110">
    <property type="protein sequence ID" value="OAY75396.1"/>
    <property type="molecule type" value="Genomic_DNA"/>
</dbReference>
<feature type="signal peptide" evidence="2">
    <location>
        <begin position="1"/>
        <end position="28"/>
    </location>
</feature>